<dbReference type="AlphaFoldDB" id="A0A2S9YDN2"/>
<name>A0A2S9YDN2_9BACT</name>
<reference evidence="1 2" key="1">
    <citation type="submission" date="2018-03" db="EMBL/GenBank/DDBJ databases">
        <title>Draft Genome Sequences of the Obligatory Marine Myxobacteria Enhygromyxa salina SWB007.</title>
        <authorList>
            <person name="Poehlein A."/>
            <person name="Moghaddam J.A."/>
            <person name="Harms H."/>
            <person name="Alanjari M."/>
            <person name="Koenig G.M."/>
            <person name="Daniel R."/>
            <person name="Schaeberle T.F."/>
        </authorList>
    </citation>
    <scope>NUCLEOTIDE SEQUENCE [LARGE SCALE GENOMIC DNA]</scope>
    <source>
        <strain evidence="1 2">SWB007</strain>
    </source>
</reference>
<gene>
    <name evidence="1" type="ORF">ENSA7_54130</name>
</gene>
<comment type="caution">
    <text evidence="1">The sequence shown here is derived from an EMBL/GenBank/DDBJ whole genome shotgun (WGS) entry which is preliminary data.</text>
</comment>
<dbReference type="Proteomes" id="UP000238823">
    <property type="component" value="Unassembled WGS sequence"/>
</dbReference>
<organism evidence="1 2">
    <name type="scientific">Enhygromyxa salina</name>
    <dbReference type="NCBI Taxonomy" id="215803"/>
    <lineage>
        <taxon>Bacteria</taxon>
        <taxon>Pseudomonadati</taxon>
        <taxon>Myxococcota</taxon>
        <taxon>Polyangia</taxon>
        <taxon>Nannocystales</taxon>
        <taxon>Nannocystaceae</taxon>
        <taxon>Enhygromyxa</taxon>
    </lineage>
</organism>
<proteinExistence type="predicted"/>
<evidence type="ECO:0000313" key="1">
    <source>
        <dbReference type="EMBL" id="PRQ03142.1"/>
    </source>
</evidence>
<evidence type="ECO:0000313" key="2">
    <source>
        <dbReference type="Proteomes" id="UP000238823"/>
    </source>
</evidence>
<protein>
    <submittedName>
        <fullName evidence="1">Uncharacterized protein</fullName>
    </submittedName>
</protein>
<dbReference type="EMBL" id="PVNL01000110">
    <property type="protein sequence ID" value="PRQ03142.1"/>
    <property type="molecule type" value="Genomic_DNA"/>
</dbReference>
<accession>A0A2S9YDN2</accession>
<sequence length="171" mass="18715">MSEPGAKVTAMAVAATSPMITQPESPQCEVALELIDDHFPLLLVRWAGRLQAQHVLELIRFFDIHGAVAAREEQRLVHILDAREAALPNSLVRDMLVDWLSDRPRSNVRGKPRSYVIATDPLIRGVVASLKWATGRGEGICVVKTLDQAIAGARETFEASGMEVPEILRAG</sequence>